<dbReference type="PANTHER" id="PTHR32011:SF6">
    <property type="entry name" value="KNR4_SMI1-LIKE DOMAIN-CONTAINING PROTEIN"/>
    <property type="match status" value="1"/>
</dbReference>
<organism evidence="1 2">
    <name type="scientific">Eucalyptus globulus</name>
    <name type="common">Tasmanian blue gum</name>
    <dbReference type="NCBI Taxonomy" id="34317"/>
    <lineage>
        <taxon>Eukaryota</taxon>
        <taxon>Viridiplantae</taxon>
        <taxon>Streptophyta</taxon>
        <taxon>Embryophyta</taxon>
        <taxon>Tracheophyta</taxon>
        <taxon>Spermatophyta</taxon>
        <taxon>Magnoliopsida</taxon>
        <taxon>eudicotyledons</taxon>
        <taxon>Gunneridae</taxon>
        <taxon>Pentapetalae</taxon>
        <taxon>rosids</taxon>
        <taxon>malvids</taxon>
        <taxon>Myrtales</taxon>
        <taxon>Myrtaceae</taxon>
        <taxon>Myrtoideae</taxon>
        <taxon>Eucalypteae</taxon>
        <taxon>Eucalyptus</taxon>
    </lineage>
</organism>
<evidence type="ECO:0000313" key="1">
    <source>
        <dbReference type="EMBL" id="KAL3721903.1"/>
    </source>
</evidence>
<proteinExistence type="predicted"/>
<accession>A0ABD3J648</accession>
<reference evidence="1 2" key="1">
    <citation type="submission" date="2024-11" db="EMBL/GenBank/DDBJ databases">
        <title>Chromosome-level genome assembly of Eucalyptus globulus Labill. provides insights into its genome evolution.</title>
        <authorList>
            <person name="Li X."/>
        </authorList>
    </citation>
    <scope>NUCLEOTIDE SEQUENCE [LARGE SCALE GENOMIC DNA]</scope>
    <source>
        <strain evidence="1">CL2024</strain>
        <tissue evidence="1">Fresh tender leaves</tissue>
    </source>
</reference>
<evidence type="ECO:0000313" key="2">
    <source>
        <dbReference type="Proteomes" id="UP001634007"/>
    </source>
</evidence>
<dbReference type="PANTHER" id="PTHR32011">
    <property type="entry name" value="OS08G0472400 PROTEIN"/>
    <property type="match status" value="1"/>
</dbReference>
<gene>
    <name evidence="1" type="ORF">ACJRO7_034276</name>
</gene>
<dbReference type="EMBL" id="JBJKBG010000009">
    <property type="protein sequence ID" value="KAL3721903.1"/>
    <property type="molecule type" value="Genomic_DNA"/>
</dbReference>
<dbReference type="AlphaFoldDB" id="A0ABD3J648"/>
<comment type="caution">
    <text evidence="1">The sequence shown here is derived from an EMBL/GenBank/DDBJ whole genome shotgun (WGS) entry which is preliminary data.</text>
</comment>
<protein>
    <submittedName>
        <fullName evidence="1">Uncharacterized protein</fullName>
    </submittedName>
</protein>
<keyword evidence="2" id="KW-1185">Reference proteome</keyword>
<name>A0ABD3J648_EUCGL</name>
<sequence>MAVATAAGVPVAVATLSYRFVPKRVCFSFAAYAKSVIYHLASCDVPVLEGLTAAEFDCLESAFSFAFPPDLREILQEGLPVGPGFVNWRSSSPQQLRILAGLPGRCLIKEVSRSDFWCDAWGERPSGRDRAVELAERFLEEAPALVPIYRNCYIPASPNAAGNPVFYIDGGDVRVLSFDLAGFFQEFEWLRIGVFRPAGKLSPMIVTPAWAATAPRRIEFWSDVAEKGGRRAPAPAPEPARVSAGGWWSAGGGGGGGELGACLEEAFWRLRDGGWREEEVREMMGMDGCDGTVKVGGDVARSDGGVARHVTAWSLELLRAGWSREDVVESLGINVDEEHEVGVCDPHDRG</sequence>
<dbReference type="Proteomes" id="UP001634007">
    <property type="component" value="Unassembled WGS sequence"/>
</dbReference>